<feature type="signal peptide" evidence="1">
    <location>
        <begin position="1"/>
        <end position="28"/>
    </location>
</feature>
<evidence type="ECO:0000313" key="3">
    <source>
        <dbReference type="EMBL" id="SDJ72555.1"/>
    </source>
</evidence>
<dbReference type="AlphaFoldDB" id="A0A1G8W483"/>
<accession>A0A1G8W483</accession>
<sequence length="174" mass="19623">MFREFPQCLRRLVGPVLLYALLPAVAIAADLPPPEGDVLLRVEGDIAHPNVGDELHLDREQLMQLPSRVIETRIPWAQGTFRFEGPLLRAVLAAAGARAEHVRVRALNDYEAEIPVADFHDYDVILALERNGSPIAVRDFGPLQVLYPFDEHPELLTESIRFRSVWHVESIHVP</sequence>
<dbReference type="RefSeq" id="WP_089685802.1">
    <property type="nucleotide sequence ID" value="NZ_FNES01000007.1"/>
</dbReference>
<keyword evidence="4" id="KW-1185">Reference proteome</keyword>
<keyword evidence="1" id="KW-0732">Signal</keyword>
<dbReference type="Pfam" id="PF00174">
    <property type="entry name" value="Oxidored_molyb"/>
    <property type="match status" value="1"/>
</dbReference>
<protein>
    <recommendedName>
        <fullName evidence="2">Oxidoreductase molybdopterin-binding domain-containing protein</fullName>
    </recommendedName>
</protein>
<feature type="chain" id="PRO_5011644004" description="Oxidoreductase molybdopterin-binding domain-containing protein" evidence="1">
    <location>
        <begin position="29"/>
        <end position="174"/>
    </location>
</feature>
<feature type="domain" description="Oxidoreductase molybdopterin-binding" evidence="2">
    <location>
        <begin position="72"/>
        <end position="148"/>
    </location>
</feature>
<dbReference type="InterPro" id="IPR000572">
    <property type="entry name" value="OxRdtase_Mopterin-bd_dom"/>
</dbReference>
<dbReference type="Proteomes" id="UP000198525">
    <property type="component" value="Unassembled WGS sequence"/>
</dbReference>
<gene>
    <name evidence="3" type="ORF">SAMN04487954_107135</name>
</gene>
<dbReference type="Gene3D" id="3.90.420.10">
    <property type="entry name" value="Oxidoreductase, molybdopterin-binding domain"/>
    <property type="match status" value="1"/>
</dbReference>
<dbReference type="STRING" id="376427.SAMN04487954_107135"/>
<dbReference type="InterPro" id="IPR036374">
    <property type="entry name" value="OxRdtase_Mopterin-bd_sf"/>
</dbReference>
<evidence type="ECO:0000256" key="1">
    <source>
        <dbReference type="SAM" id="SignalP"/>
    </source>
</evidence>
<dbReference type="SUPFAM" id="SSF56524">
    <property type="entry name" value="Oxidoreductase molybdopterin-binding domain"/>
    <property type="match status" value="1"/>
</dbReference>
<name>A0A1G8W483_9GAMM</name>
<reference evidence="3 4" key="1">
    <citation type="submission" date="2016-10" db="EMBL/GenBank/DDBJ databases">
        <authorList>
            <person name="de Groot N.N."/>
        </authorList>
    </citation>
    <scope>NUCLEOTIDE SEQUENCE [LARGE SCALE GENOMIC DNA]</scope>
    <source>
        <strain evidence="3 4">CGMCC 1.6133</strain>
    </source>
</reference>
<evidence type="ECO:0000313" key="4">
    <source>
        <dbReference type="Proteomes" id="UP000198525"/>
    </source>
</evidence>
<organism evidence="3 4">
    <name type="scientific">Billgrantia gudaonensis</name>
    <dbReference type="NCBI Taxonomy" id="376427"/>
    <lineage>
        <taxon>Bacteria</taxon>
        <taxon>Pseudomonadati</taxon>
        <taxon>Pseudomonadota</taxon>
        <taxon>Gammaproteobacteria</taxon>
        <taxon>Oceanospirillales</taxon>
        <taxon>Halomonadaceae</taxon>
        <taxon>Billgrantia</taxon>
    </lineage>
</organism>
<dbReference type="OrthoDB" id="9798763at2"/>
<evidence type="ECO:0000259" key="2">
    <source>
        <dbReference type="Pfam" id="PF00174"/>
    </source>
</evidence>
<proteinExistence type="predicted"/>
<dbReference type="EMBL" id="FNES01000007">
    <property type="protein sequence ID" value="SDJ72555.1"/>
    <property type="molecule type" value="Genomic_DNA"/>
</dbReference>